<dbReference type="OrthoDB" id="941624at2759"/>
<dbReference type="PANTHER" id="PTHR12817:SF0">
    <property type="entry name" value="GEO08327P1"/>
    <property type="match status" value="1"/>
</dbReference>
<gene>
    <name evidence="3" type="ORF">IWQ60_000660</name>
</gene>
<dbReference type="GO" id="GO:0005801">
    <property type="term" value="C:cis-Golgi network"/>
    <property type="evidence" value="ECO:0007669"/>
    <property type="project" value="TreeGrafter"/>
</dbReference>
<proteinExistence type="inferred from homology"/>
<evidence type="ECO:0000256" key="1">
    <source>
        <dbReference type="ARBA" id="ARBA00006218"/>
    </source>
</evidence>
<accession>A0A9W8DZ09</accession>
<sequence length="192" mass="21459">MEMVRTLAASLEANRDRPDLDGLGESLAADGTATSDTASRTAATTTDAISAGDEAAESLYYKIENVGYRVGQRLSERYSKDRPRFADTLDVVKFICKDMWTKLFRKQIDNLKTNHRGVYILQDNKFRWLLHMSGDEGAAQASKRVAPFLWFPCGLIRGIMANLGVDCIVTIQETNLPQCTFQLKVVKSMLND</sequence>
<dbReference type="EMBL" id="JANBPT010000017">
    <property type="protein sequence ID" value="KAJ1930052.1"/>
    <property type="molecule type" value="Genomic_DNA"/>
</dbReference>
<evidence type="ECO:0008006" key="5">
    <source>
        <dbReference type="Google" id="ProtNLM"/>
    </source>
</evidence>
<dbReference type="GO" id="GO:0030008">
    <property type="term" value="C:TRAPP complex"/>
    <property type="evidence" value="ECO:0007669"/>
    <property type="project" value="TreeGrafter"/>
</dbReference>
<dbReference type="GO" id="GO:0005802">
    <property type="term" value="C:trans-Golgi network"/>
    <property type="evidence" value="ECO:0007669"/>
    <property type="project" value="TreeGrafter"/>
</dbReference>
<comment type="similarity">
    <text evidence="1">Belongs to the TRAPP small subunits family. BET3 subfamily.</text>
</comment>
<feature type="compositionally biased region" description="Low complexity" evidence="2">
    <location>
        <begin position="28"/>
        <end position="45"/>
    </location>
</feature>
<comment type="caution">
    <text evidence="3">The sequence shown here is derived from an EMBL/GenBank/DDBJ whole genome shotgun (WGS) entry which is preliminary data.</text>
</comment>
<feature type="region of interest" description="Disordered" evidence="2">
    <location>
        <begin position="16"/>
        <end position="45"/>
    </location>
</feature>
<keyword evidence="4" id="KW-1185">Reference proteome</keyword>
<dbReference type="Pfam" id="PF04051">
    <property type="entry name" value="TRAPP"/>
    <property type="match status" value="1"/>
</dbReference>
<evidence type="ECO:0000256" key="2">
    <source>
        <dbReference type="SAM" id="MobiDB-lite"/>
    </source>
</evidence>
<dbReference type="InterPro" id="IPR007194">
    <property type="entry name" value="TRAPP_component"/>
</dbReference>
<protein>
    <recommendedName>
        <fullName evidence="5">Trafficking protein particle complex subunit 6B</fullName>
    </recommendedName>
</protein>
<dbReference type="CDD" id="cd14944">
    <property type="entry name" value="TRAPPC6A_Trs33"/>
    <property type="match status" value="1"/>
</dbReference>
<reference evidence="3" key="1">
    <citation type="submission" date="2022-07" db="EMBL/GenBank/DDBJ databases">
        <title>Phylogenomic reconstructions and comparative analyses of Kickxellomycotina fungi.</title>
        <authorList>
            <person name="Reynolds N.K."/>
            <person name="Stajich J.E."/>
            <person name="Barry K."/>
            <person name="Grigoriev I.V."/>
            <person name="Crous P."/>
            <person name="Smith M.E."/>
        </authorList>
    </citation>
    <scope>NUCLEOTIDE SEQUENCE</scope>
    <source>
        <strain evidence="3">RSA 861</strain>
    </source>
</reference>
<organism evidence="3 4">
    <name type="scientific">Tieghemiomyces parasiticus</name>
    <dbReference type="NCBI Taxonomy" id="78921"/>
    <lineage>
        <taxon>Eukaryota</taxon>
        <taxon>Fungi</taxon>
        <taxon>Fungi incertae sedis</taxon>
        <taxon>Zoopagomycota</taxon>
        <taxon>Kickxellomycotina</taxon>
        <taxon>Dimargaritomycetes</taxon>
        <taxon>Dimargaritales</taxon>
        <taxon>Dimargaritaceae</taxon>
        <taxon>Tieghemiomyces</taxon>
    </lineage>
</organism>
<evidence type="ECO:0000313" key="4">
    <source>
        <dbReference type="Proteomes" id="UP001150569"/>
    </source>
</evidence>
<dbReference type="InterPro" id="IPR037992">
    <property type="entry name" value="TRAPPC6/Trs33"/>
</dbReference>
<dbReference type="SUPFAM" id="SSF111126">
    <property type="entry name" value="Ligand-binding domain in the NO signalling and Golgi transport"/>
    <property type="match status" value="1"/>
</dbReference>
<name>A0A9W8DZ09_9FUNG</name>
<evidence type="ECO:0000313" key="3">
    <source>
        <dbReference type="EMBL" id="KAJ1930052.1"/>
    </source>
</evidence>
<dbReference type="PANTHER" id="PTHR12817">
    <property type="entry name" value="TRAFFICKING PROTEIN PARTICLE COMPLEX SUBUNIT 6B"/>
    <property type="match status" value="1"/>
</dbReference>
<dbReference type="GO" id="GO:0006888">
    <property type="term" value="P:endoplasmic reticulum to Golgi vesicle-mediated transport"/>
    <property type="evidence" value="ECO:0007669"/>
    <property type="project" value="TreeGrafter"/>
</dbReference>
<dbReference type="Gene3D" id="3.30.1380.20">
    <property type="entry name" value="Trafficking protein particle complex subunit 3"/>
    <property type="match status" value="1"/>
</dbReference>
<dbReference type="Proteomes" id="UP001150569">
    <property type="component" value="Unassembled WGS sequence"/>
</dbReference>
<dbReference type="FunFam" id="3.30.1380.20:FF:000008">
    <property type="entry name" value="trafficking protein particle complex subunit 6B"/>
    <property type="match status" value="1"/>
</dbReference>
<dbReference type="InterPro" id="IPR024096">
    <property type="entry name" value="NO_sig/Golgi_transp_ligand-bd"/>
</dbReference>
<dbReference type="AlphaFoldDB" id="A0A9W8DZ09"/>